<gene>
    <name evidence="2" type="ORF">AELLOGFF_02422</name>
</gene>
<protein>
    <submittedName>
        <fullName evidence="2">Uncharacterized protein</fullName>
    </submittedName>
</protein>
<proteinExistence type="predicted"/>
<organism evidence="2 3">
    <name type="scientific">Mycolicibacterium vanbaalenii</name>
    <name type="common">Mycobacterium vanbaalenii</name>
    <dbReference type="NCBI Taxonomy" id="110539"/>
    <lineage>
        <taxon>Bacteria</taxon>
        <taxon>Bacillati</taxon>
        <taxon>Actinomycetota</taxon>
        <taxon>Actinomycetes</taxon>
        <taxon>Mycobacteriales</taxon>
        <taxon>Mycobacteriaceae</taxon>
        <taxon>Mycolicibacterium</taxon>
    </lineage>
</organism>
<keyword evidence="1" id="KW-0812">Transmembrane</keyword>
<evidence type="ECO:0000313" key="2">
    <source>
        <dbReference type="EMBL" id="CAA0138275.1"/>
    </source>
</evidence>
<sequence>MLAPEIDWTRAAVIGALAGGAFWAIAVFVLFSSQGAAAAWTAVGGVAVMMLAIGRFLYRRAASAERRCYGMGLILAPLTGVVPAAVFLLAGVTTEFGTSI</sequence>
<feature type="transmembrane region" description="Helical" evidence="1">
    <location>
        <begin position="12"/>
        <end position="31"/>
    </location>
</feature>
<evidence type="ECO:0000256" key="1">
    <source>
        <dbReference type="SAM" id="Phobius"/>
    </source>
</evidence>
<feature type="transmembrane region" description="Helical" evidence="1">
    <location>
        <begin position="70"/>
        <end position="92"/>
    </location>
</feature>
<feature type="transmembrane region" description="Helical" evidence="1">
    <location>
        <begin position="37"/>
        <end position="58"/>
    </location>
</feature>
<dbReference type="EMBL" id="CACSIP010000076">
    <property type="protein sequence ID" value="CAA0138275.1"/>
    <property type="molecule type" value="Genomic_DNA"/>
</dbReference>
<keyword evidence="1" id="KW-0472">Membrane</keyword>
<dbReference type="AlphaFoldDB" id="A0A5S9RD52"/>
<accession>A0A5S9RD52</accession>
<reference evidence="2 3" key="1">
    <citation type="submission" date="2019-11" db="EMBL/GenBank/DDBJ databases">
        <authorList>
            <person name="Holert J."/>
        </authorList>
    </citation>
    <scope>NUCLEOTIDE SEQUENCE [LARGE SCALE GENOMIC DNA]</scope>
    <source>
        <strain evidence="2">BC8_1</strain>
    </source>
</reference>
<keyword evidence="3" id="KW-1185">Reference proteome</keyword>
<evidence type="ECO:0000313" key="3">
    <source>
        <dbReference type="Proteomes" id="UP000430146"/>
    </source>
</evidence>
<keyword evidence="1" id="KW-1133">Transmembrane helix</keyword>
<name>A0A5S9RD52_MYCVN</name>
<dbReference type="Proteomes" id="UP000430146">
    <property type="component" value="Unassembled WGS sequence"/>
</dbReference>